<feature type="compositionally biased region" description="Low complexity" evidence="1">
    <location>
        <begin position="49"/>
        <end position="60"/>
    </location>
</feature>
<dbReference type="GeneID" id="28980518"/>
<dbReference type="InterPro" id="IPR014848">
    <property type="entry name" value="Rgp1"/>
</dbReference>
<evidence type="ECO:0000313" key="2">
    <source>
        <dbReference type="EMBL" id="KLT44762.1"/>
    </source>
</evidence>
<protein>
    <submittedName>
        <fullName evidence="2">Rgp1-domain-containing protein</fullName>
    </submittedName>
</protein>
<dbReference type="Pfam" id="PF08737">
    <property type="entry name" value="Rgp1"/>
    <property type="match status" value="1"/>
</dbReference>
<evidence type="ECO:0000256" key="1">
    <source>
        <dbReference type="SAM" id="MobiDB-lite"/>
    </source>
</evidence>
<reference evidence="2 3" key="1">
    <citation type="submission" date="2015-03" db="EMBL/GenBank/DDBJ databases">
        <title>Genomics and transcriptomics of the oil-accumulating basidiomycete yeast T. oleaginosus allow insights into substrate utilization and the diverse evolutionary trajectories of mating systems in fungi.</title>
        <authorList>
            <consortium name="DOE Joint Genome Institute"/>
            <person name="Kourist R."/>
            <person name="Kracht O."/>
            <person name="Bracharz F."/>
            <person name="Lipzen A."/>
            <person name="Nolan M."/>
            <person name="Ohm R."/>
            <person name="Grigoriev I."/>
            <person name="Sun S."/>
            <person name="Heitman J."/>
            <person name="Bruck T."/>
            <person name="Nowrousian M."/>
        </authorList>
    </citation>
    <scope>NUCLEOTIDE SEQUENCE [LARGE SCALE GENOMIC DNA]</scope>
    <source>
        <strain evidence="2 3">IBC0246</strain>
    </source>
</reference>
<dbReference type="AlphaFoldDB" id="A0A0J0XUN0"/>
<feature type="compositionally biased region" description="Low complexity" evidence="1">
    <location>
        <begin position="181"/>
        <end position="196"/>
    </location>
</feature>
<feature type="region of interest" description="Disordered" evidence="1">
    <location>
        <begin position="479"/>
        <end position="503"/>
    </location>
</feature>
<dbReference type="OrthoDB" id="1918at2759"/>
<proteinExistence type="predicted"/>
<feature type="region of interest" description="Disordered" evidence="1">
    <location>
        <begin position="121"/>
        <end position="268"/>
    </location>
</feature>
<keyword evidence="3" id="KW-1185">Reference proteome</keyword>
<dbReference type="Proteomes" id="UP000053611">
    <property type="component" value="Unassembled WGS sequence"/>
</dbReference>
<evidence type="ECO:0000313" key="3">
    <source>
        <dbReference type="Proteomes" id="UP000053611"/>
    </source>
</evidence>
<dbReference type="EMBL" id="KQ087185">
    <property type="protein sequence ID" value="KLT44762.1"/>
    <property type="molecule type" value="Genomic_DNA"/>
</dbReference>
<feature type="region of interest" description="Disordered" evidence="1">
    <location>
        <begin position="44"/>
        <end position="104"/>
    </location>
</feature>
<feature type="compositionally biased region" description="Low complexity" evidence="1">
    <location>
        <begin position="68"/>
        <end position="77"/>
    </location>
</feature>
<name>A0A0J0XUN0_9TREE</name>
<feature type="region of interest" description="Disordered" evidence="1">
    <location>
        <begin position="518"/>
        <end position="567"/>
    </location>
</feature>
<sequence length="796" mass="86232">MFGRTSPALDVDDPHLEVTVTPAQSAFYAGELFSAVITLRNTRTPVRASHSQPSSPNPQHFLLGREGAPSSPAQSPATPTKYDDWRGHVRRPSGGRRSQSLALGKGISPQEIVWALGEERSETPQIGPPPLPARRAPHIPSAHPHARKISIASTAAFTPPPVPPISLPEESPITDDGQFDSRPSSRATPRASPSLADVTEEQMPFDSRRSSGSLRTPSPISPPISSPLSASPDSPRRSPVRPGHRRAPSYQNSYGASLLTPPPSHPLRRPAIQTGVTTVLWGHTRLVAKFAPSHAYIPPDPLLPLRAKLLHQPIGSGSLGTQGPDKPSRWAISFGTGTLGESTQPSLTGSLFGLAKGLVYGGTGGSLEEERKRVWTTQDLPVLETTRSLMGVDIKLQEGETREFVYTLQLPATLPPAFKGRALRFSYELVLSLSVALPGGGKRQRAKEIVLPVRVWPNVSLHHMLRTYDVLQPVIQTAETGSVEERSATGTSPRRPQHMIEPPQSIDSLAAYARKLVDSVDSHRAPPSPSKSLRPLSPAKPPRRSSFLLEPRPRSMSATTAPGDDELVEEEQRCGEAVEILSRHSPKASYDIRQDGEVVAVLTLVKTTYRLGETVTGVVTFNTRPDRRVLKLSAYLETHEVIPEPLLPPGGKRHPELRRLHAEQRSSYAQFTARTAFSLDIPSDATPAFSLAAGEGARGGLQWRVRLAFLVASPPRRRSGERQSEEKAKAAECLHLVPVEADADNAPHNASPGLVPFISTREGWAEARAETVECEVPVQVLAGNTAFVVRPSVFTV</sequence>
<organism evidence="2 3">
    <name type="scientific">Cutaneotrichosporon oleaginosum</name>
    <dbReference type="NCBI Taxonomy" id="879819"/>
    <lineage>
        <taxon>Eukaryota</taxon>
        <taxon>Fungi</taxon>
        <taxon>Dikarya</taxon>
        <taxon>Basidiomycota</taxon>
        <taxon>Agaricomycotina</taxon>
        <taxon>Tremellomycetes</taxon>
        <taxon>Trichosporonales</taxon>
        <taxon>Trichosporonaceae</taxon>
        <taxon>Cutaneotrichosporon</taxon>
    </lineage>
</organism>
<dbReference type="RefSeq" id="XP_018281253.1">
    <property type="nucleotide sequence ID" value="XM_018419915.1"/>
</dbReference>
<dbReference type="PANTHER" id="PTHR12507">
    <property type="entry name" value="REDUCED GROWTH PHENOTYPE 1 RGP1, YEAST -RELATED"/>
    <property type="match status" value="1"/>
</dbReference>
<dbReference type="STRING" id="879819.A0A0J0XUN0"/>
<accession>A0A0J0XUN0</accession>
<gene>
    <name evidence="2" type="ORF">CC85DRAFT_203923</name>
</gene>
<feature type="compositionally biased region" description="Basic residues" evidence="1">
    <location>
        <begin position="238"/>
        <end position="247"/>
    </location>
</feature>